<evidence type="ECO:0000256" key="1">
    <source>
        <dbReference type="SAM" id="Phobius"/>
    </source>
</evidence>
<accession>A0ABD0MXQ9</accession>
<keyword evidence="1" id="KW-0472">Membrane</keyword>
<keyword evidence="1" id="KW-0812">Transmembrane</keyword>
<dbReference type="EMBL" id="JAMKFB020000053">
    <property type="protein sequence ID" value="KAL0154033.1"/>
    <property type="molecule type" value="Genomic_DNA"/>
</dbReference>
<protein>
    <submittedName>
        <fullName evidence="2">Uncharacterized protein</fullName>
    </submittedName>
</protein>
<name>A0ABD0MXQ9_CIRMR</name>
<reference evidence="2 3" key="1">
    <citation type="submission" date="2024-05" db="EMBL/GenBank/DDBJ databases">
        <title>Genome sequencing and assembly of Indian major carp, Cirrhinus mrigala (Hamilton, 1822).</title>
        <authorList>
            <person name="Mohindra V."/>
            <person name="Chowdhury L.M."/>
            <person name="Lal K."/>
            <person name="Jena J.K."/>
        </authorList>
    </citation>
    <scope>NUCLEOTIDE SEQUENCE [LARGE SCALE GENOMIC DNA]</scope>
    <source>
        <strain evidence="2">CM1030</strain>
        <tissue evidence="2">Blood</tissue>
    </source>
</reference>
<keyword evidence="3" id="KW-1185">Reference proteome</keyword>
<evidence type="ECO:0000313" key="2">
    <source>
        <dbReference type="EMBL" id="KAL0154033.1"/>
    </source>
</evidence>
<proteinExistence type="predicted"/>
<sequence>MSGHVKTSPGPQNTLRPQRVNVVVAFFMTLGLINFSKRLLSMLVRSPLINGSMGLSVWYNFKNGVISRATIRKKLSFAWKSHLYVFQPSMTTEVKREGCGTSDCCIVLSTHLRFERAFPRSQSVDAHPALKELFSICKPQLPTLSIFLPVCCSMFCWAMEKSFQFTFGPSIDS</sequence>
<dbReference type="AlphaFoldDB" id="A0ABD0MXQ9"/>
<comment type="caution">
    <text evidence="2">The sequence shown here is derived from an EMBL/GenBank/DDBJ whole genome shotgun (WGS) entry which is preliminary data.</text>
</comment>
<keyword evidence="1" id="KW-1133">Transmembrane helix</keyword>
<feature type="transmembrane region" description="Helical" evidence="1">
    <location>
        <begin position="20"/>
        <end position="36"/>
    </location>
</feature>
<organism evidence="2 3">
    <name type="scientific">Cirrhinus mrigala</name>
    <name type="common">Mrigala</name>
    <dbReference type="NCBI Taxonomy" id="683832"/>
    <lineage>
        <taxon>Eukaryota</taxon>
        <taxon>Metazoa</taxon>
        <taxon>Chordata</taxon>
        <taxon>Craniata</taxon>
        <taxon>Vertebrata</taxon>
        <taxon>Euteleostomi</taxon>
        <taxon>Actinopterygii</taxon>
        <taxon>Neopterygii</taxon>
        <taxon>Teleostei</taxon>
        <taxon>Ostariophysi</taxon>
        <taxon>Cypriniformes</taxon>
        <taxon>Cyprinidae</taxon>
        <taxon>Labeoninae</taxon>
        <taxon>Labeonini</taxon>
        <taxon>Cirrhinus</taxon>
    </lineage>
</organism>
<dbReference type="Proteomes" id="UP001529510">
    <property type="component" value="Unassembled WGS sequence"/>
</dbReference>
<evidence type="ECO:0000313" key="3">
    <source>
        <dbReference type="Proteomes" id="UP001529510"/>
    </source>
</evidence>
<gene>
    <name evidence="2" type="ORF">M9458_050692</name>
</gene>